<reference evidence="2" key="2">
    <citation type="submission" date="2025-08" db="UniProtKB">
        <authorList>
            <consortium name="RefSeq"/>
        </authorList>
    </citation>
    <scope>IDENTIFICATION</scope>
    <source>
        <tissue evidence="2">Leaf</tissue>
    </source>
</reference>
<keyword evidence="1" id="KW-1185">Reference proteome</keyword>
<accession>A0AC58TWK7</accession>
<evidence type="ECO:0000313" key="1">
    <source>
        <dbReference type="Proteomes" id="UP000790787"/>
    </source>
</evidence>
<organism evidence="1 2">
    <name type="scientific">Nicotiana tabacum</name>
    <name type="common">Common tobacco</name>
    <dbReference type="NCBI Taxonomy" id="4097"/>
    <lineage>
        <taxon>Eukaryota</taxon>
        <taxon>Viridiplantae</taxon>
        <taxon>Streptophyta</taxon>
        <taxon>Embryophyta</taxon>
        <taxon>Tracheophyta</taxon>
        <taxon>Spermatophyta</taxon>
        <taxon>Magnoliopsida</taxon>
        <taxon>eudicotyledons</taxon>
        <taxon>Gunneridae</taxon>
        <taxon>Pentapetalae</taxon>
        <taxon>asterids</taxon>
        <taxon>lamiids</taxon>
        <taxon>Solanales</taxon>
        <taxon>Solanaceae</taxon>
        <taxon>Nicotianoideae</taxon>
        <taxon>Nicotianeae</taxon>
        <taxon>Nicotiana</taxon>
    </lineage>
</organism>
<reference evidence="1" key="1">
    <citation type="journal article" date="2014" name="Nat. Commun.">
        <title>The tobacco genome sequence and its comparison with those of tomato and potato.</title>
        <authorList>
            <person name="Sierro N."/>
            <person name="Battey J.N."/>
            <person name="Ouadi S."/>
            <person name="Bakaher N."/>
            <person name="Bovet L."/>
            <person name="Willig A."/>
            <person name="Goepfert S."/>
            <person name="Peitsch M.C."/>
            <person name="Ivanov N.V."/>
        </authorList>
    </citation>
    <scope>NUCLEOTIDE SEQUENCE [LARGE SCALE GENOMIC DNA]</scope>
</reference>
<protein>
    <submittedName>
        <fullName evidence="2">Uncharacterized protein LOC142177039</fullName>
    </submittedName>
</protein>
<name>A0AC58TWK7_TOBAC</name>
<sequence>MVDMIACLDTRVKQQISKAIQRKMGADWQFKDSYAYAPNGRIWIGWKVANIQVTILDGSDKMIHCLVKDKNSCFTSYITFVYGLHTVQHIISLWRSLRNMQSNGPCLIIGDFNSVLHVEDRVNGIPVHQTEMTDFQSCLDDIGVGQITKRGCRFSWSNKRDAKIRIYSHKDWAFGNDDWFNEYNGVESIYMLPGCSDHTPIMINTDVDKIKVKRPFRLLSTVMQLQEYKEVVQATWSQQIQGHTVYSIWRKLKLVELQTRGLQQEHSSVDQKLIQLRDTLKEVHGKLNEDYFNNLLIEEERKTLSLIEKWEDI</sequence>
<evidence type="ECO:0000313" key="2">
    <source>
        <dbReference type="RefSeq" id="XP_075101600.1"/>
    </source>
</evidence>
<gene>
    <name evidence="2" type="primary">LOC142177039</name>
</gene>
<dbReference type="RefSeq" id="XP_075101600.1">
    <property type="nucleotide sequence ID" value="XM_075245499.1"/>
</dbReference>
<dbReference type="Proteomes" id="UP000790787">
    <property type="component" value="Chromosome 23"/>
</dbReference>
<proteinExistence type="predicted"/>